<sequence>MSQMLAYRIHAFGGPEVFKPESVVIPDPSGAQVLIRVLTAGVNPVDAKTRGGKYPMIGDKDLPYILGRDVAGVVERVGDQALPWKAGDEVIAFVGQGDGAFAEYVIVDAKAIARRPESVDWVHAGAIPLAALTAWQGLFDHGTLESGQRVLIHGASGGVGLFAVQFAKQVGADVFATASGEGVALLREMGADHAIDYTSEKFEDVAKDIDLVFDLVGGETQQRSWDVIKPGGVLVSTLGEPSQEEAAKRDIRAMRFLAEPDGQQLATICTLVDEGDLVVKVVGTYPFDAAPDALAAVEDGHARGKVVIKVAM</sequence>
<dbReference type="InterPro" id="IPR036291">
    <property type="entry name" value="NAD(P)-bd_dom_sf"/>
</dbReference>
<dbReference type="InterPro" id="IPR050700">
    <property type="entry name" value="YIM1/Zinc_Alcohol_DH_Fams"/>
</dbReference>
<dbReference type="EMBL" id="JACBYR010000001">
    <property type="protein sequence ID" value="NYE84228.1"/>
    <property type="molecule type" value="Genomic_DNA"/>
</dbReference>
<dbReference type="PROSITE" id="PS01162">
    <property type="entry name" value="QOR_ZETA_CRYSTAL"/>
    <property type="match status" value="1"/>
</dbReference>
<keyword evidence="1" id="KW-0560">Oxidoreductase</keyword>
<dbReference type="PANTHER" id="PTHR11695">
    <property type="entry name" value="ALCOHOL DEHYDROGENASE RELATED"/>
    <property type="match status" value="1"/>
</dbReference>
<dbReference type="InterPro" id="IPR013154">
    <property type="entry name" value="ADH-like_N"/>
</dbReference>
<dbReference type="Gene3D" id="3.90.180.10">
    <property type="entry name" value="Medium-chain alcohol dehydrogenases, catalytic domain"/>
    <property type="match status" value="1"/>
</dbReference>
<evidence type="ECO:0000256" key="1">
    <source>
        <dbReference type="ARBA" id="ARBA00023002"/>
    </source>
</evidence>
<proteinExistence type="predicted"/>
<reference evidence="3 4" key="1">
    <citation type="submission" date="2020-07" db="EMBL/GenBank/DDBJ databases">
        <title>Genomic Encyclopedia of Type Strains, Phase IV (KMG-V): Genome sequencing to study the core and pangenomes of soil and plant-associated prokaryotes.</title>
        <authorList>
            <person name="Whitman W."/>
        </authorList>
    </citation>
    <scope>NUCLEOTIDE SEQUENCE [LARGE SCALE GENOMIC DNA]</scope>
    <source>
        <strain evidence="3 4">SAS40</strain>
    </source>
</reference>
<dbReference type="SUPFAM" id="SSF51735">
    <property type="entry name" value="NAD(P)-binding Rossmann-fold domains"/>
    <property type="match status" value="1"/>
</dbReference>
<evidence type="ECO:0000313" key="4">
    <source>
        <dbReference type="Proteomes" id="UP000542125"/>
    </source>
</evidence>
<organism evidence="3 4">
    <name type="scientific">Pigmentiphaga litoralis</name>
    <dbReference type="NCBI Taxonomy" id="516702"/>
    <lineage>
        <taxon>Bacteria</taxon>
        <taxon>Pseudomonadati</taxon>
        <taxon>Pseudomonadota</taxon>
        <taxon>Betaproteobacteria</taxon>
        <taxon>Burkholderiales</taxon>
        <taxon>Alcaligenaceae</taxon>
        <taxon>Pigmentiphaga</taxon>
    </lineage>
</organism>
<dbReference type="SUPFAM" id="SSF50129">
    <property type="entry name" value="GroES-like"/>
    <property type="match status" value="1"/>
</dbReference>
<protein>
    <submittedName>
        <fullName evidence="3">NADPH:quinone reductase-like Zn-dependent oxidoreductase</fullName>
    </submittedName>
</protein>
<dbReference type="RefSeq" id="WP_179587942.1">
    <property type="nucleotide sequence ID" value="NZ_JACBYR010000001.1"/>
</dbReference>
<dbReference type="Gene3D" id="3.40.50.720">
    <property type="entry name" value="NAD(P)-binding Rossmann-like Domain"/>
    <property type="match status" value="1"/>
</dbReference>
<dbReference type="InterPro" id="IPR020843">
    <property type="entry name" value="ER"/>
</dbReference>
<dbReference type="AlphaFoldDB" id="A0A7Y9IWE5"/>
<feature type="domain" description="Enoyl reductase (ER)" evidence="2">
    <location>
        <begin position="13"/>
        <end position="308"/>
    </location>
</feature>
<dbReference type="CDD" id="cd05289">
    <property type="entry name" value="MDR_like_2"/>
    <property type="match status" value="1"/>
</dbReference>
<dbReference type="GO" id="GO:0008270">
    <property type="term" value="F:zinc ion binding"/>
    <property type="evidence" value="ECO:0007669"/>
    <property type="project" value="InterPro"/>
</dbReference>
<name>A0A7Y9IWE5_9BURK</name>
<dbReference type="Proteomes" id="UP000542125">
    <property type="component" value="Unassembled WGS sequence"/>
</dbReference>
<evidence type="ECO:0000313" key="3">
    <source>
        <dbReference type="EMBL" id="NYE84228.1"/>
    </source>
</evidence>
<comment type="caution">
    <text evidence="3">The sequence shown here is derived from an EMBL/GenBank/DDBJ whole genome shotgun (WGS) entry which is preliminary data.</text>
</comment>
<dbReference type="Pfam" id="PF13602">
    <property type="entry name" value="ADH_zinc_N_2"/>
    <property type="match status" value="1"/>
</dbReference>
<dbReference type="Pfam" id="PF08240">
    <property type="entry name" value="ADH_N"/>
    <property type="match status" value="1"/>
</dbReference>
<dbReference type="SMART" id="SM00829">
    <property type="entry name" value="PKS_ER"/>
    <property type="match status" value="1"/>
</dbReference>
<gene>
    <name evidence="3" type="ORF">FHW18_003499</name>
</gene>
<dbReference type="GO" id="GO:0016491">
    <property type="term" value="F:oxidoreductase activity"/>
    <property type="evidence" value="ECO:0007669"/>
    <property type="project" value="UniProtKB-KW"/>
</dbReference>
<evidence type="ECO:0000259" key="2">
    <source>
        <dbReference type="SMART" id="SM00829"/>
    </source>
</evidence>
<dbReference type="InterPro" id="IPR011032">
    <property type="entry name" value="GroES-like_sf"/>
</dbReference>
<accession>A0A7Y9IWE5</accession>
<dbReference type="PANTHER" id="PTHR11695:SF294">
    <property type="entry name" value="RETICULON-4-INTERACTING PROTEIN 1, MITOCHONDRIAL"/>
    <property type="match status" value="1"/>
</dbReference>
<keyword evidence="4" id="KW-1185">Reference proteome</keyword>
<dbReference type="InterPro" id="IPR002364">
    <property type="entry name" value="Quin_OxRdtase/zeta-crystal_CS"/>
</dbReference>